<accession>A0A2G5C1H8</accession>
<gene>
    <name evidence="4" type="ORF">AQUCO_12400005v1</name>
</gene>
<protein>
    <submittedName>
        <fullName evidence="4">Uncharacterized protein</fullName>
    </submittedName>
</protein>
<evidence type="ECO:0000256" key="3">
    <source>
        <dbReference type="SAM" id="MobiDB-lite"/>
    </source>
</evidence>
<dbReference type="InterPro" id="IPR001568">
    <property type="entry name" value="RNase_T2-like"/>
</dbReference>
<dbReference type="GO" id="GO:0006401">
    <property type="term" value="P:RNA catabolic process"/>
    <property type="evidence" value="ECO:0007669"/>
    <property type="project" value="TreeGrafter"/>
</dbReference>
<dbReference type="OrthoDB" id="1884050at2759"/>
<dbReference type="InterPro" id="IPR036430">
    <property type="entry name" value="RNase_T2-like_sf"/>
</dbReference>
<dbReference type="Proteomes" id="UP000230069">
    <property type="component" value="Unassembled WGS sequence"/>
</dbReference>
<dbReference type="SUPFAM" id="SSF55895">
    <property type="entry name" value="Ribonuclease Rh-like"/>
    <property type="match status" value="1"/>
</dbReference>
<sequence>MQFGFKSSKKCAKRLTILLLDFEYGIDGDRALLVMDVKDDKLFLELCKRADGFWLQSMKPVESWSGEAGLEQQTQKMIFLDQWERLPESLDVVVPLQPPSLAPPPPGSTPPTVVPPPPTRVPTTPPPPSRRRGRAPPTPPPPPPLPITDYHLFVLQWPYSYCMNTGTDDPCLKRKNRNGRLVNLPLHLCIHGFWPKMIGDKDPELPKNQLPRDFVLKELPQKVDELKKYWPDLTDSGSSPYFFWQREWKLHGFLSNLSQKEYFETTIELATSINLVWGKYVKVQPNSYLDRNALVKMFGENGGAVPQFVCNEQAVNGRNVKQLWELRFKWTRCMCITLWRCNLLYYIY</sequence>
<comment type="similarity">
    <text evidence="1 2">Belongs to the RNase T2 family.</text>
</comment>
<organism evidence="4 5">
    <name type="scientific">Aquilegia coerulea</name>
    <name type="common">Rocky mountain columbine</name>
    <dbReference type="NCBI Taxonomy" id="218851"/>
    <lineage>
        <taxon>Eukaryota</taxon>
        <taxon>Viridiplantae</taxon>
        <taxon>Streptophyta</taxon>
        <taxon>Embryophyta</taxon>
        <taxon>Tracheophyta</taxon>
        <taxon>Spermatophyta</taxon>
        <taxon>Magnoliopsida</taxon>
        <taxon>Ranunculales</taxon>
        <taxon>Ranunculaceae</taxon>
        <taxon>Thalictroideae</taxon>
        <taxon>Aquilegia</taxon>
    </lineage>
</organism>
<dbReference type="GO" id="GO:0005576">
    <property type="term" value="C:extracellular region"/>
    <property type="evidence" value="ECO:0007669"/>
    <property type="project" value="TreeGrafter"/>
</dbReference>
<keyword evidence="5" id="KW-1185">Reference proteome</keyword>
<feature type="region of interest" description="Disordered" evidence="3">
    <location>
        <begin position="97"/>
        <end position="145"/>
    </location>
</feature>
<dbReference type="EMBL" id="KZ305140">
    <property type="protein sequence ID" value="PIA25148.1"/>
    <property type="molecule type" value="Genomic_DNA"/>
</dbReference>
<dbReference type="Pfam" id="PF00445">
    <property type="entry name" value="Ribonuclease_T2"/>
    <property type="match status" value="1"/>
</dbReference>
<dbReference type="PANTHER" id="PTHR11240">
    <property type="entry name" value="RIBONUCLEASE T2"/>
    <property type="match status" value="1"/>
</dbReference>
<feature type="compositionally biased region" description="Pro residues" evidence="3">
    <location>
        <begin position="97"/>
        <end position="128"/>
    </location>
</feature>
<proteinExistence type="inferred from homology"/>
<dbReference type="GO" id="GO:0003723">
    <property type="term" value="F:RNA binding"/>
    <property type="evidence" value="ECO:0007669"/>
    <property type="project" value="InterPro"/>
</dbReference>
<dbReference type="InParanoid" id="A0A2G5C1H8"/>
<name>A0A2G5C1H8_AQUCA</name>
<evidence type="ECO:0000313" key="4">
    <source>
        <dbReference type="EMBL" id="PIA25148.1"/>
    </source>
</evidence>
<dbReference type="GO" id="GO:0033897">
    <property type="term" value="F:ribonuclease T2 activity"/>
    <property type="evidence" value="ECO:0007669"/>
    <property type="project" value="InterPro"/>
</dbReference>
<dbReference type="PANTHER" id="PTHR11240:SF22">
    <property type="entry name" value="RIBONUCLEASE T2"/>
    <property type="match status" value="1"/>
</dbReference>
<reference evidence="4 5" key="1">
    <citation type="submission" date="2017-09" db="EMBL/GenBank/DDBJ databases">
        <title>WGS assembly of Aquilegia coerulea Goldsmith.</title>
        <authorList>
            <person name="Hodges S."/>
            <person name="Kramer E."/>
            <person name="Nordborg M."/>
            <person name="Tomkins J."/>
            <person name="Borevitz J."/>
            <person name="Derieg N."/>
            <person name="Yan J."/>
            <person name="Mihaltcheva S."/>
            <person name="Hayes R.D."/>
            <person name="Rokhsar D."/>
        </authorList>
    </citation>
    <scope>NUCLEOTIDE SEQUENCE [LARGE SCALE GENOMIC DNA]</scope>
    <source>
        <strain evidence="5">cv. Goldsmith</strain>
    </source>
</reference>
<evidence type="ECO:0000256" key="1">
    <source>
        <dbReference type="ARBA" id="ARBA00007469"/>
    </source>
</evidence>
<dbReference type="AlphaFoldDB" id="A0A2G5C1H8"/>
<evidence type="ECO:0000256" key="2">
    <source>
        <dbReference type="RuleBase" id="RU004328"/>
    </source>
</evidence>
<dbReference type="Gene3D" id="3.90.730.10">
    <property type="entry name" value="Ribonuclease T2-like"/>
    <property type="match status" value="1"/>
</dbReference>
<feature type="compositionally biased region" description="Pro residues" evidence="3">
    <location>
        <begin position="136"/>
        <end position="145"/>
    </location>
</feature>
<evidence type="ECO:0000313" key="5">
    <source>
        <dbReference type="Proteomes" id="UP000230069"/>
    </source>
</evidence>